<proteinExistence type="predicted"/>
<sequence length="344" mass="36543">MTIAQVQQLHILEEQEDWIRINSMVTDEDSRWNALNHRIINVGDPIDPQDVVTKNYVEKLGDSFKTLLDTTTTQGIKKLEYKTQEGLLALEQQTSLDLETLANLSDEIKEIAQKVNVFVPSVTENILSWTNEAGLDNPAPVNIKGEQGEHGADGKDGAAATVAIGTVTTGEPGTTASVTNVGTDTAAVLDITIPRGDKGTDGTGAGDVVAAADNTFTATNTFNGGLKTKSDMQAVGVLPTVLQRGDSNIQTYTLNNSLSRSVVFRDTGDMTGYAKTFIISVSRSGGTGTFSIGSNNGIGDNTPTVYMMDGALPDIDDGEVLKIAMEVNEPANAIFIYILGKVAL</sequence>
<protein>
    <submittedName>
        <fullName evidence="1">Tail fiber protein</fullName>
    </submittedName>
</protein>
<dbReference type="GO" id="GO:0098015">
    <property type="term" value="C:virus tail"/>
    <property type="evidence" value="ECO:0007669"/>
    <property type="project" value="UniProtKB-KW"/>
</dbReference>
<accession>A0A8S5RDZ9</accession>
<name>A0A8S5RDZ9_9VIRU</name>
<evidence type="ECO:0000313" key="1">
    <source>
        <dbReference type="EMBL" id="DAE29616.1"/>
    </source>
</evidence>
<dbReference type="EMBL" id="BK059096">
    <property type="protein sequence ID" value="DAE29616.1"/>
    <property type="molecule type" value="Genomic_DNA"/>
</dbReference>
<reference evidence="1" key="1">
    <citation type="journal article" date="2021" name="Proc. Natl. Acad. Sci. U.S.A.">
        <title>A Catalog of Tens of Thousands of Viruses from Human Metagenomes Reveals Hidden Associations with Chronic Diseases.</title>
        <authorList>
            <person name="Tisza M.J."/>
            <person name="Buck C.B."/>
        </authorList>
    </citation>
    <scope>NUCLEOTIDE SEQUENCE</scope>
    <source>
        <strain evidence="1">Ctqq75</strain>
    </source>
</reference>
<organism evidence="1">
    <name type="scientific">virus sp. ctqq75</name>
    <dbReference type="NCBI Taxonomy" id="2827999"/>
    <lineage>
        <taxon>Viruses</taxon>
    </lineage>
</organism>